<dbReference type="EMBL" id="JACJSI010000658">
    <property type="protein sequence ID" value="MBD2537077.1"/>
    <property type="molecule type" value="Genomic_DNA"/>
</dbReference>
<reference evidence="10 15" key="1">
    <citation type="journal article" date="2020" name="ISME J.">
        <title>Comparative genomics reveals insights into cyanobacterial evolution and habitat adaptation.</title>
        <authorList>
            <person name="Chen M.Y."/>
            <person name="Teng W.K."/>
            <person name="Zhao L."/>
            <person name="Hu C.X."/>
            <person name="Zhou Y.K."/>
            <person name="Han B.P."/>
            <person name="Song L.R."/>
            <person name="Shu W.S."/>
        </authorList>
    </citation>
    <scope>NUCLEOTIDE SEQUENCE [LARGE SCALE GENOMIC DNA]</scope>
    <source>
        <strain evidence="10 15">FACHB-838</strain>
    </source>
</reference>
<evidence type="ECO:0000313" key="10">
    <source>
        <dbReference type="EMBL" id="MBD2536835.1"/>
    </source>
</evidence>
<dbReference type="EMBL" id="JACJSI010000405">
    <property type="protein sequence ID" value="MBD2536183.1"/>
    <property type="molecule type" value="Genomic_DNA"/>
</dbReference>
<dbReference type="EMBL" id="JACJSI010000262">
    <property type="protein sequence ID" value="MBD2535323.1"/>
    <property type="molecule type" value="Genomic_DNA"/>
</dbReference>
<evidence type="ECO:0000313" key="13">
    <source>
        <dbReference type="EMBL" id="MBD2537172.1"/>
    </source>
</evidence>
<evidence type="ECO:0000313" key="11">
    <source>
        <dbReference type="EMBL" id="MBD2536844.1"/>
    </source>
</evidence>
<reference evidence="10" key="2">
    <citation type="submission" date="2020-08" db="EMBL/GenBank/DDBJ databases">
        <authorList>
            <person name="Chen M."/>
            <person name="Teng W."/>
            <person name="Zhao L."/>
            <person name="Hu C."/>
            <person name="Zhou Y."/>
            <person name="Han B."/>
            <person name="Song L."/>
            <person name="Shu W."/>
        </authorList>
    </citation>
    <scope>NUCLEOTIDE SEQUENCE</scope>
    <source>
        <strain evidence="10">FACHB-838</strain>
    </source>
</reference>
<dbReference type="EMBL" id="JACJSI010000570">
    <property type="protein sequence ID" value="MBD2536844.1"/>
    <property type="molecule type" value="Genomic_DNA"/>
</dbReference>
<evidence type="ECO:0000313" key="4">
    <source>
        <dbReference type="EMBL" id="MBD2535323.1"/>
    </source>
</evidence>
<proteinExistence type="predicted"/>
<dbReference type="EMBL" id="JACJSI010000435">
    <property type="protein sequence ID" value="MBD2536327.1"/>
    <property type="molecule type" value="Genomic_DNA"/>
</dbReference>
<organism evidence="10 15">
    <name type="scientific">Nostoc flagelliforme FACHB-838</name>
    <dbReference type="NCBI Taxonomy" id="2692904"/>
    <lineage>
        <taxon>Bacteria</taxon>
        <taxon>Bacillati</taxon>
        <taxon>Cyanobacteriota</taxon>
        <taxon>Cyanophyceae</taxon>
        <taxon>Nostocales</taxon>
        <taxon>Nostocaceae</taxon>
        <taxon>Nostoc</taxon>
    </lineage>
</organism>
<sequence>MVQRRKISYATQTELGTKAWDIFMSLVATTRKLGISFFEYMHDRILQLGDIPCLGNIIREKSSSNPFGWSWLPE</sequence>
<evidence type="ECO:0000313" key="1">
    <source>
        <dbReference type="EMBL" id="MBD2531935.1"/>
    </source>
</evidence>
<name>A0ABR8E8J9_9NOSO</name>
<keyword evidence="15" id="KW-1185">Reference proteome</keyword>
<accession>A0ABR8E8J9</accession>
<dbReference type="EMBL" id="JACJSI010000344">
    <property type="protein sequence ID" value="MBD2535867.1"/>
    <property type="molecule type" value="Genomic_DNA"/>
</dbReference>
<comment type="caution">
    <text evidence="10">The sequence shown here is derived from an EMBL/GenBank/DDBJ whole genome shotgun (WGS) entry which is preliminary data.</text>
</comment>
<gene>
    <name evidence="1" type="ORF">H6G97_21030</name>
    <name evidence="2" type="ORF">H6G97_34495</name>
    <name evidence="3" type="ORF">H6G97_36295</name>
    <name evidence="4" type="ORF">H6G97_40385</name>
    <name evidence="5" type="ORF">H6G97_42005</name>
    <name evidence="6" type="ORF">H6G97_43615</name>
    <name evidence="7" type="ORF">H6G97_45515</name>
    <name evidence="8" type="ORF">H6G97_46405</name>
    <name evidence="9" type="ORF">H6G97_46730</name>
    <name evidence="10" type="ORF">H6G97_49460</name>
    <name evidence="11" type="ORF">H6G97_49510</name>
    <name evidence="12" type="ORF">H6G97_50960</name>
    <name evidence="13" type="ORF">H6G97_51560</name>
    <name evidence="14" type="ORF">H6G97_51660</name>
</gene>
<dbReference type="EMBL" id="JACJSI010000567">
    <property type="protein sequence ID" value="MBD2536835.1"/>
    <property type="molecule type" value="Genomic_DNA"/>
</dbReference>
<evidence type="ECO:0000313" key="5">
    <source>
        <dbReference type="EMBL" id="MBD2535605.1"/>
    </source>
</evidence>
<dbReference type="EMBL" id="JACJSI010000300">
    <property type="protein sequence ID" value="MBD2535605.1"/>
    <property type="molecule type" value="Genomic_DNA"/>
</dbReference>
<evidence type="ECO:0000313" key="7">
    <source>
        <dbReference type="EMBL" id="MBD2536183.1"/>
    </source>
</evidence>
<dbReference type="EMBL" id="JACJSI010000045">
    <property type="protein sequence ID" value="MBD2531935.1"/>
    <property type="molecule type" value="Genomic_DNA"/>
</dbReference>
<dbReference type="Proteomes" id="UP000623440">
    <property type="component" value="Unassembled WGS sequence"/>
</dbReference>
<evidence type="ECO:0000313" key="8">
    <source>
        <dbReference type="EMBL" id="MBD2536327.1"/>
    </source>
</evidence>
<evidence type="ECO:0000313" key="12">
    <source>
        <dbReference type="EMBL" id="MBD2537077.1"/>
    </source>
</evidence>
<evidence type="ECO:0008006" key="16">
    <source>
        <dbReference type="Google" id="ProtNLM"/>
    </source>
</evidence>
<dbReference type="EMBL" id="JACJSI010000154">
    <property type="protein sequence ID" value="MBD2534352.1"/>
    <property type="molecule type" value="Genomic_DNA"/>
</dbReference>
<evidence type="ECO:0000313" key="6">
    <source>
        <dbReference type="EMBL" id="MBD2535867.1"/>
    </source>
</evidence>
<dbReference type="EMBL" id="JACJSI010000445">
    <property type="protein sequence ID" value="MBD2536385.1"/>
    <property type="molecule type" value="Genomic_DNA"/>
</dbReference>
<dbReference type="EMBL" id="JACJSI010000181">
    <property type="protein sequence ID" value="MBD2534646.1"/>
    <property type="molecule type" value="Genomic_DNA"/>
</dbReference>
<dbReference type="EMBL" id="JACJSI010000711">
    <property type="protein sequence ID" value="MBD2537191.1"/>
    <property type="molecule type" value="Genomic_DNA"/>
</dbReference>
<evidence type="ECO:0000313" key="15">
    <source>
        <dbReference type="Proteomes" id="UP000623440"/>
    </source>
</evidence>
<evidence type="ECO:0000313" key="2">
    <source>
        <dbReference type="EMBL" id="MBD2534352.1"/>
    </source>
</evidence>
<protein>
    <recommendedName>
        <fullName evidence="16">Transposase</fullName>
    </recommendedName>
</protein>
<evidence type="ECO:0000313" key="3">
    <source>
        <dbReference type="EMBL" id="MBD2534646.1"/>
    </source>
</evidence>
<evidence type="ECO:0000313" key="9">
    <source>
        <dbReference type="EMBL" id="MBD2536385.1"/>
    </source>
</evidence>
<dbReference type="EMBL" id="JACJSI010000703">
    <property type="protein sequence ID" value="MBD2537172.1"/>
    <property type="molecule type" value="Genomic_DNA"/>
</dbReference>
<evidence type="ECO:0000313" key="14">
    <source>
        <dbReference type="EMBL" id="MBD2537191.1"/>
    </source>
</evidence>